<dbReference type="Gene3D" id="1.20.58.220">
    <property type="entry name" value="Phosphate transport system protein phou homolog 2, domain 2"/>
    <property type="match status" value="1"/>
</dbReference>
<dbReference type="Pfam" id="PF01865">
    <property type="entry name" value="PhoU_div"/>
    <property type="match status" value="1"/>
</dbReference>
<keyword evidence="3" id="KW-1185">Reference proteome</keyword>
<evidence type="ECO:0000256" key="1">
    <source>
        <dbReference type="ARBA" id="ARBA00008591"/>
    </source>
</evidence>
<proteinExistence type="inferred from homology"/>
<reference evidence="3" key="1">
    <citation type="submission" date="2016-11" db="EMBL/GenBank/DDBJ databases">
        <authorList>
            <person name="Varghese N."/>
            <person name="Submissions S."/>
        </authorList>
    </citation>
    <scope>NUCLEOTIDE SEQUENCE [LARGE SCALE GENOMIC DNA]</scope>
    <source>
        <strain evidence="3">DSM 14826</strain>
    </source>
</reference>
<dbReference type="RefSeq" id="WP_072908417.1">
    <property type="nucleotide sequence ID" value="NZ_FRAI01000029.1"/>
</dbReference>
<organism evidence="2 3">
    <name type="scientific">Anaerobranca californiensis DSM 14826</name>
    <dbReference type="NCBI Taxonomy" id="1120989"/>
    <lineage>
        <taxon>Bacteria</taxon>
        <taxon>Bacillati</taxon>
        <taxon>Bacillota</taxon>
        <taxon>Clostridia</taxon>
        <taxon>Eubacteriales</taxon>
        <taxon>Proteinivoracaceae</taxon>
        <taxon>Anaerobranca</taxon>
    </lineage>
</organism>
<evidence type="ECO:0008006" key="4">
    <source>
        <dbReference type="Google" id="ProtNLM"/>
    </source>
</evidence>
<dbReference type="InterPro" id="IPR038078">
    <property type="entry name" value="PhoU-like_sf"/>
</dbReference>
<dbReference type="EMBL" id="FRAI01000029">
    <property type="protein sequence ID" value="SHK30092.1"/>
    <property type="molecule type" value="Genomic_DNA"/>
</dbReference>
<accession>A0A1M6RCC0</accession>
<evidence type="ECO:0000313" key="2">
    <source>
        <dbReference type="EMBL" id="SHK30092.1"/>
    </source>
</evidence>
<gene>
    <name evidence="2" type="ORF">SAMN02745227_01997</name>
</gene>
<dbReference type="AlphaFoldDB" id="A0A1M6RCC0"/>
<dbReference type="OrthoDB" id="9767431at2"/>
<evidence type="ECO:0000313" key="3">
    <source>
        <dbReference type="Proteomes" id="UP000243547"/>
    </source>
</evidence>
<dbReference type="PANTHER" id="PTHR36536:SF3">
    <property type="entry name" value="UPF0111 PROTEIN HI_1603"/>
    <property type="match status" value="1"/>
</dbReference>
<comment type="similarity">
    <text evidence="1">Belongs to the UPF0111 family.</text>
</comment>
<dbReference type="Proteomes" id="UP000243547">
    <property type="component" value="Unassembled WGS sequence"/>
</dbReference>
<dbReference type="SUPFAM" id="SSF109755">
    <property type="entry name" value="PhoU-like"/>
    <property type="match status" value="1"/>
</dbReference>
<name>A0A1M6RCC0_9FIRM</name>
<protein>
    <recommendedName>
        <fullName evidence="4">Phosphate transport system protein</fullName>
    </recommendedName>
</protein>
<dbReference type="InterPro" id="IPR002727">
    <property type="entry name" value="DUF47"/>
</dbReference>
<dbReference type="InterPro" id="IPR018445">
    <property type="entry name" value="Put_Phosphate_transp_reg"/>
</dbReference>
<sequence length="216" mass="25373">MKKILVNRNKELEEEIEKYLCCLHEAGMVFNQGINDYICKKDENFQGKLKKIAIIEKNADEQLKKIKYYLFKYNLIPDFSGDVLELLDSMDDIGDICKQILVELSIEKPVVFDFIKEDLKDMVELSQKCIEALIQGVREFFINSPTVNDCINKVSFYESEVDKIEVIIKRKIFDSKEIELTEKVHFRYFVNWLAALSDTSENIGRKLSVFKLKRDF</sequence>
<dbReference type="STRING" id="1120989.SAMN02745227_01997"/>
<dbReference type="PANTHER" id="PTHR36536">
    <property type="entry name" value="UPF0111 PROTEIN HI_1603"/>
    <property type="match status" value="1"/>
</dbReference>